<dbReference type="SUPFAM" id="SSF49265">
    <property type="entry name" value="Fibronectin type III"/>
    <property type="match status" value="32"/>
</dbReference>
<feature type="domain" description="Fibronectin type-III" evidence="1">
    <location>
        <begin position="3866"/>
        <end position="3952"/>
    </location>
</feature>
<feature type="domain" description="Fibronectin type-III" evidence="1">
    <location>
        <begin position="4126"/>
        <end position="4212"/>
    </location>
</feature>
<dbReference type="PROSITE" id="PS50853">
    <property type="entry name" value="FN3"/>
    <property type="match status" value="34"/>
</dbReference>
<feature type="domain" description="Fibronectin type-III" evidence="1">
    <location>
        <begin position="292"/>
        <end position="374"/>
    </location>
</feature>
<feature type="domain" description="Fibronectin type-III" evidence="1">
    <location>
        <begin position="1155"/>
        <end position="1246"/>
    </location>
</feature>
<feature type="domain" description="Fibronectin type-III" evidence="1">
    <location>
        <begin position="3083"/>
        <end position="3169"/>
    </location>
</feature>
<protein>
    <submittedName>
        <fullName evidence="2">Fibronectin type III domain-containing protein 7</fullName>
    </submittedName>
</protein>
<gene>
    <name evidence="2" type="ORF">EOD39_2637</name>
</gene>
<feature type="domain" description="Fibronectin type-III" evidence="1">
    <location>
        <begin position="3515"/>
        <end position="3604"/>
    </location>
</feature>
<dbReference type="SMART" id="SM00060">
    <property type="entry name" value="FN3"/>
    <property type="match status" value="46"/>
</dbReference>
<dbReference type="PANTHER" id="PTHR47135">
    <property type="entry name" value="FIBRONECTIN TYPE III DOMAIN-CONTAINING PROTEIN 7"/>
    <property type="match status" value="1"/>
</dbReference>
<feature type="domain" description="Fibronectin type-III" evidence="1">
    <location>
        <begin position="4549"/>
        <end position="4635"/>
    </location>
</feature>
<feature type="domain" description="Fibronectin type-III" evidence="1">
    <location>
        <begin position="543"/>
        <end position="634"/>
    </location>
</feature>
<dbReference type="Gene3D" id="2.60.40.10">
    <property type="entry name" value="Immunoglobulins"/>
    <property type="match status" value="34"/>
</dbReference>
<feature type="domain" description="Fibronectin type-III" evidence="1">
    <location>
        <begin position="814"/>
        <end position="903"/>
    </location>
</feature>
<keyword evidence="3" id="KW-1185">Reference proteome</keyword>
<feature type="domain" description="Fibronectin type-III" evidence="1">
    <location>
        <begin position="4300"/>
        <end position="4386"/>
    </location>
</feature>
<feature type="domain" description="Fibronectin type-III" evidence="1">
    <location>
        <begin position="120"/>
        <end position="204"/>
    </location>
</feature>
<feature type="domain" description="Fibronectin type-III" evidence="1">
    <location>
        <begin position="3344"/>
        <end position="3430"/>
    </location>
</feature>
<feature type="domain" description="Fibronectin type-III" evidence="1">
    <location>
        <begin position="2270"/>
        <end position="2356"/>
    </location>
</feature>
<feature type="domain" description="Fibronectin type-III" evidence="1">
    <location>
        <begin position="1426"/>
        <end position="1515"/>
    </location>
</feature>
<dbReference type="InterPro" id="IPR003961">
    <property type="entry name" value="FN3_dom"/>
</dbReference>
<dbReference type="EMBL" id="SCEB01215665">
    <property type="protein sequence ID" value="RXM28345.1"/>
    <property type="molecule type" value="Genomic_DNA"/>
</dbReference>
<feature type="domain" description="Fibronectin type-III" evidence="1">
    <location>
        <begin position="205"/>
        <end position="291"/>
    </location>
</feature>
<feature type="domain" description="Fibronectin type-III" evidence="1">
    <location>
        <begin position="987"/>
        <end position="1071"/>
    </location>
</feature>
<comment type="caution">
    <text evidence="2">The sequence shown here is derived from an EMBL/GenBank/DDBJ whole genome shotgun (WGS) entry which is preliminary data.</text>
</comment>
<feature type="domain" description="Fibronectin type-III" evidence="1">
    <location>
        <begin position="3692"/>
        <end position="3778"/>
    </location>
</feature>
<dbReference type="InterPro" id="IPR013783">
    <property type="entry name" value="Ig-like_fold"/>
</dbReference>
<feature type="domain" description="Fibronectin type-III" evidence="1">
    <location>
        <begin position="2531"/>
        <end position="2617"/>
    </location>
</feature>
<feature type="domain" description="Fibronectin type-III" evidence="1">
    <location>
        <begin position="2181"/>
        <end position="2269"/>
    </location>
</feature>
<feature type="domain" description="Fibronectin type-III" evidence="1">
    <location>
        <begin position="375"/>
        <end position="459"/>
    </location>
</feature>
<dbReference type="CDD" id="cd00063">
    <property type="entry name" value="FN3"/>
    <property type="match status" value="12"/>
</dbReference>
<dbReference type="Pfam" id="PF00041">
    <property type="entry name" value="fn3"/>
    <property type="match status" value="5"/>
</dbReference>
<feature type="domain" description="Fibronectin type-III" evidence="1">
    <location>
        <begin position="2997"/>
        <end position="3082"/>
    </location>
</feature>
<feature type="domain" description="Fibronectin type-III" evidence="1">
    <location>
        <begin position="1692"/>
        <end position="1778"/>
    </location>
</feature>
<feature type="domain" description="Fibronectin type-III" evidence="1">
    <location>
        <begin position="4814"/>
        <end position="4901"/>
    </location>
</feature>
<feature type="domain" description="Fibronectin type-III" evidence="1">
    <location>
        <begin position="1604"/>
        <end position="1691"/>
    </location>
</feature>
<accession>A0A444TZJ3</accession>
<feature type="domain" description="Fibronectin type-III" evidence="1">
    <location>
        <begin position="1866"/>
        <end position="1952"/>
    </location>
</feature>
<feature type="domain" description="Fibronectin type-III" evidence="1">
    <location>
        <begin position="4464"/>
        <end position="4548"/>
    </location>
</feature>
<evidence type="ECO:0000313" key="3">
    <source>
        <dbReference type="Proteomes" id="UP000289886"/>
    </source>
</evidence>
<evidence type="ECO:0000259" key="1">
    <source>
        <dbReference type="PROSITE" id="PS50853"/>
    </source>
</evidence>
<feature type="domain" description="Fibronectin type-III" evidence="1">
    <location>
        <begin position="2736"/>
        <end position="2826"/>
    </location>
</feature>
<sequence length="4902" mass="520254">MGFEGNAHKHKNILYVGTTIHLCAKFILQNRFSVSMYTVTSKSISVQWSRVPGIHSVKVTATPKTVPGTPVFVQFNGATIIGSIVSLTPSTSYTVNVEAIDSLGTVLASAEIEQRTAPDVPSIDQAYSKQSSSITVEWTAVPGATGYTLRAKDGKSIIETTVTDSPGTITNLDPATQYMISLMSVNAGGRSQPSLPKKAKTVLAAPVLSSSSPSNDSIVVTWEPVYMAVEYKLSLMRADGVGSRLNINTSQTTMTFSGLDSGITYSIKANAWDSSHTQGDDFSVTQITRPAVPSSVELAMISRSMGVDVSWSLVEGAEIYTVLGSSRLNCTSVFSSCTISPLECGNNYSVSVVASNKAGPSSPSEPANFLTVPCAPQGIRIEVVNPGNLTVSWSTVPLGEYYIVYVKRDDGLEVFCNTTLSTCDYQFQCGFTYFTTVFAYNAAGQSPLGSVLNYTTAPCCPADIKPAFVSSDTLEITWSPVRGAEVYETRAGDGTSVIHCNDTATVCALSALKCNTRYSVIISSCSEIRGCNTSCVPHYVTTAPCSPQIKVTEVTPFTFNVSWSSDNKKANYTVSIRGGVGLEAESRTHRSSGNFFVVFSNLPCGSTFYVSAIATSPEGESLPSYTVPLETAPCCPQNLTVTQVTQAMTNVSWSVGRGAQSYVTMLESLRGEAKCHTLQSHCLLGCITCGTNYTVSLQSISDTGLTSECMYQGYSSSACCPSSVKLYRLANNAVRVYWRATGGSHNYTADLYGSNANYTCTPSPGSSSCDISEVSCGDVYTVVVSPISSNGSKVTFCPRKVYSVSCSGSNVGMVLAAPVLSSSSPSNDSIVVTWEPVYMAVEYKLSLMRADGVGSRLNINTSQTTMTFSGLDSGITYSIKANAWDSSHTQGDDFSVTQITRPAVPSSVELAMISRSMGVDVSWSLVEGAEIYTVLGSSRLNCTSVFSSCTISPLECGNNYSVSVVASNKAGPSSPSEPANFLTVPCAPQGIRIEVVNPGNLTVSWSTVPLGEYYIVYVKRDDGLEVFCNTTLSTCDYQFQCGFTYFTTVFAYNAAGQSPLGSVLNYTTAPCCPADIKPAFVSSDTLEITWSPVRGAEVYETRAGDGTSVIHCNDTATVCALSALKCNTRYSVIISSCSEIRGCNTSCVPHYVTTAPCSPQIKVTEVTPFTFNVSWSSDNKKANYTVSIRGGVGLEAESRTHRSSGNFFVVFSNLPCGSTFYVSAIATSPEGESLPSYTVPLETAPCCPQNLTVTQVTQAMTNVSWSVGRGAQSYVTMLESLRGEAKCHTLQSHCLLGCITCGTNYTVSLQSISDTGLTSECMYQGYSSSACCPSSVKLYRLANNAVRVYWRATGGSHNYTADLYGSNANYTCTPSPGSSSCDISEVSCGDVYTVVVSPISSNGSKVTFCPRKVYSVSCSGSNVGMVPGTSQIIEADAISSTAIRAQWSAVTGAERYYLIVKSDSENYNLTFSTVQGTINNLHPTKTYMLNIYTANAGGLGAPSKIKTVTTLVPPPTGATLSIIGSNAVRIDWQSVDKVLLYGVFIYKNDNLSSTPEILKTPDTFVVINRLMPCTNYLFGLRSANNFLIFGEESYVTYRTGSADPVSAIQANYSCIDGFATVTWNPSSGATSYRASATTQNGTAALSCTTKTTSCQIMGLKCGAKYTVHVFALAGSCESTAEATAVFQTVPCAPINLDIYRDCYSNVVFFSWDPTPNTDFYSATALGSDGVVMECRTTDTSCFFTDLNCGMGYMFRVSSMKGKCSSAYSAPVRARTAPCEPNNMKTVVDCQSDVLISSWDTAAGALSYTVEAAGNTGKRYNCSSFSNSCAMPGIRCGESLSVWIIASDDECASAKALGEVVETVPCTPTNVTANAGCRTDSLSVSWSYSSGALMYFATVEGSDGTQHACVARDTHCQITALECGQSYTVYVTATNLKCNSSQSSRVTVQTGPCPPANVSTTLDCRTNIGSVSWKHELGAELFIATATEKDGHTHTCNTSHSTCHFTDLHCGNTYTVTVVAVLGDCNSSGSIGHEIKTAPCTPENPIVNLNCATNIASVSWDQSTAAQLYSVKALAGNGETASCNTSDTTCHFTGLNCGQKYTVNVLGMTGTCKSLTSSDLDLYTGPCNPTNLRASLDCDTNTVSVSWNGANGTQAYIATAESFAIGHVASCNTTDTTCDITPCKPPQVEVHSECASDKAAVSWERSDGADLYMAVAEWENREMLSCHTSATACEISSLQCGREYNVSVTALHGDCIGGQSTVYTIQTAPCVPYYIEAHLECENDTASISWESSEGATSYTAIAQSSDGHIHPCNTSDTSCTLPSLKCGHTYNITVTAFDGTCNSSPSISLEMKTAPCVPPLAEVQVDCLGDIAWVTWGQADGAERYIATAEDTFGDKFQCQSNDTSCEISGLKCGQQYTFTVKALDERCYSGHSATLKSETAPCTPQDVNSVLHCSNNIVVVSWGHSDGAVNYTATVEGADGNTTCCTTSETTCEISDLQCGEIYVVTVISEGLSCNSTQSAESVFKTVPCTPQNIDASLDCGSNIAIVRWDSSNGAQSYAVQATGEDGHTTACGSSDTSCNLLDLHCGQTYSFSVTAQDIMCTSKTSPVAEIITGLNCGQNYHMTLAASDYVCTSPQSSVIETKTVPCMPEDIEAFIDCFSGTATVSWYFSTGADSYIATAHASNGHMASCNTSHTNCIISDLLCGQLYYINVLALDQTCNSSGILTNYLKTVPCTPQNIDASLDCGSNIAIVRWDSSNGAQSYAVQATGEDGHTTACGSSDTSCNLLDLHCGQTYSFSVTAQDIMCTSKTSPVAEIITVPCTPESIETELDCGTNVVSVSWNQSAGAKSYMVTAEGSHGHKVLCNTTDTQCDLTGLNCGQNYHMTLAASDYVCTSPQSSVIETKTVPCMPEDIEAFIDCFSGTATVSWYFSTGADSYIATAHASNGHMASCNTSHTNCIISDLLCGQLYYINVLALDQTCNSSGILTNYLKTEPCIPDHVQAEYSTSVALVSWDPSDGADSYTVTAQSSQGELSSCNTTGTSCTVTDLHCGLDYNISITSCNDVCNNTAISAVIELETEPCVPQFVTTSIDCETGIVSVSWEESSGAESYLVTVDEGNAPRNACLTIDTTCEISDLLCGHEYTASVTAFNDESKSLHSASVLMSTAPCIPDYIDAVMDCDNNTAWVSWELSDGVESYIVHAEGTDGHVTLCNTTDTACNLTALHCGQVYNLSLAVLSEQCHIIHSTAVSITTMPCAPDHVNAELDCDSDSVLVSWKQSEGIDAYIATATTHTGYNAECNSTGLACNINGLQCGQSYYIRVTALNDGCSSETSSSVEVQTAPCRPESLEAHVACDSEIVSVVWEESSGASSYIVTAVGGLGHVTDFNTNDTAFIFLDLYCGQTYNITVVAQDERCNSLASTTVEIQTVPCIPQDVAANPGCEVSSGLVTWTESDGAVSYTAVARGIDGHIHVCNTTNTACDWTDLHCGEVYTVYVIAEDDNCNSSVSNTTTIYTAPCIPQNLVSNIHCFYNTTSVTWDGSKGAELYLVTAEGRDGHTAQCNTNDTHCDFDQLHCGHVYTITAFALSSGCRSPMSTPIEIKTGPCIPGAVTALPRCLPDSVEVFWRASDGAQLYTATAETADGVRQSCSSAQSSCLISDLQCGELYFVQVIASDDQCNSTESFYITHQTAPCTPQNVTVELDCEENGALVSWDHSDGAVSYTVRADSSSSTLSSCSAHDTQCYLTDLTCGLQYTVHVVAINDSCSSQPSAPTNIQAAPCTPQITGACLDCFTNTVLMQWTYSEGATKYIATAESKDKDTALCNSTHTSCEILDLECGQLYSVTVVALNDRCNSSQSISQDIESVPCVPQSVDAELDCTSNTALVLWEPSSGAESYIVNAVSTDGHIASCNTSGTICQVTDLMCGNTYNISVTAINQQCNVSHSTQAEIQSVPCIPQYVGAHVDCETGIVSVSWEDSQGAVSYTATAQGSGGYSSSCNTTDTTCELSDLLCGHGYSLTVTAADDTCTSIESSSRSFNTVPCVPQHVSAQLECANNTASVSWEPSEGADYYGVMAIGVDGHITLCNTSLTSCELEDLHCGQMYNFTVTVLDGECDSIQTSSDLQAAPCPPKNVRTSLQCDSNTVSVSWEQSAGAVSYSVIGQASDGHIASCNSTETFCDLAELHCGQTYSVSVIALDDTCNSIQSMSAEFKTGPCPPQHLGINMHCDSGIMSVSWDAVPSANSYTAQAAASDGNVVSCDTGDTNCFMTGLLCGMTYTVTVTSFNGECLSTPSEAFAISSAPCTPQNLNGYLDCVTNAAWVEWDPSKGAERYTVTAVSLTGLQSSCTTANTTCHVPDLQCGVKYSLTVTAFNKDCTSLESNTIYIETAPCTLQNLTAETQCNSNILKVMWDHTESTRVYIATAEGSDGNMHSCNSSEASCDLTNVHCGVTYTIIVASSSDKCSSQRSPPYKIQTDCDSHAVTVHWSPSFGTESYLLTATGSNGSKELCNSSHPNCTLQDLQCGQLYTVSVTAGDETCRSHASKEITFSTVPCVPDHLTVQMQCATKSALLSWDQSNRTLEYFASAIASDGEKLSCISQEPGCTIDGLTCGTIYNFTVTASNGVCNSSFGVPVTAGAVPCPPESVALSLLLLVDAVQEAKVGWSAVQCVGVEYSVEMHGLIEDDPHAQFLLTSYWTTATYFFIPVPCSSTYNVTVTSRNSAGIGYPSPPVQGLAVPCPPRGVTFYTEGTSWVISWNASVHAMEYVVYSSKAQRTELCRTSHFSCTVPKKQNDTIEVTAVNSAGESEPSMEILVQGDLLAPEVHVVNVTGDTLHVEWTPVEGATYYVLIIKVTEAKSFKPLVQSVQGSSAKVTGLLPLTQYSIRVSAKDYSRSSQYSDPVLITTGIDI</sequence>
<evidence type="ECO:0000313" key="2">
    <source>
        <dbReference type="EMBL" id="RXM28345.1"/>
    </source>
</evidence>
<reference evidence="2 3" key="1">
    <citation type="submission" date="2019-01" db="EMBL/GenBank/DDBJ databases">
        <title>Draft Genome and Complete Hox-Cluster Characterization of the Sterlet Sturgeon (Acipenser ruthenus).</title>
        <authorList>
            <person name="Wei Q."/>
        </authorList>
    </citation>
    <scope>NUCLEOTIDE SEQUENCE [LARGE SCALE GENOMIC DNA]</scope>
    <source>
        <strain evidence="2">WHYD16114868_AA</strain>
        <tissue evidence="2">Blood</tissue>
    </source>
</reference>
<feature type="domain" description="Fibronectin type-III" evidence="1">
    <location>
        <begin position="4213"/>
        <end position="4299"/>
    </location>
</feature>
<dbReference type="Proteomes" id="UP000289886">
    <property type="component" value="Unassembled WGS sequence"/>
</dbReference>
<proteinExistence type="predicted"/>
<feature type="domain" description="Fibronectin type-III" evidence="1">
    <location>
        <begin position="3257"/>
        <end position="3343"/>
    </location>
</feature>
<feature type="domain" description="Fibronectin type-III" evidence="1">
    <location>
        <begin position="2040"/>
        <end position="2126"/>
    </location>
</feature>
<feature type="domain" description="Fibronectin type-III" evidence="1">
    <location>
        <begin position="2444"/>
        <end position="2530"/>
    </location>
</feature>
<feature type="domain" description="Fibronectin type-III" evidence="1">
    <location>
        <begin position="3605"/>
        <end position="3691"/>
    </location>
</feature>
<feature type="domain" description="Fibronectin type-III" evidence="1">
    <location>
        <begin position="904"/>
        <end position="986"/>
    </location>
</feature>
<organism evidence="2 3">
    <name type="scientific">Acipenser ruthenus</name>
    <name type="common">Sterlet sturgeon</name>
    <dbReference type="NCBI Taxonomy" id="7906"/>
    <lineage>
        <taxon>Eukaryota</taxon>
        <taxon>Metazoa</taxon>
        <taxon>Chordata</taxon>
        <taxon>Craniata</taxon>
        <taxon>Vertebrata</taxon>
        <taxon>Euteleostomi</taxon>
        <taxon>Actinopterygii</taxon>
        <taxon>Chondrostei</taxon>
        <taxon>Acipenseriformes</taxon>
        <taxon>Acipenseridae</taxon>
        <taxon>Acipenser</taxon>
    </lineage>
</organism>
<dbReference type="PANTHER" id="PTHR47135:SF3">
    <property type="entry name" value="FIBRONECTIN TYPE-III DOMAIN-CONTAINING PROTEIN"/>
    <property type="match status" value="1"/>
</dbReference>
<name>A0A444TZJ3_ACIRT</name>
<feature type="domain" description="Fibronectin type-III" evidence="1">
    <location>
        <begin position="30"/>
        <end position="119"/>
    </location>
</feature>
<dbReference type="InterPro" id="IPR036116">
    <property type="entry name" value="FN3_sf"/>
</dbReference>